<dbReference type="PANTHER" id="PTHR21708:SF30">
    <property type="entry name" value="2-DEHYDROPANTOATE 2-REDUCTASE-RELATED"/>
    <property type="match status" value="1"/>
</dbReference>
<dbReference type="InterPro" id="IPR051402">
    <property type="entry name" value="KPR-Related"/>
</dbReference>
<keyword evidence="5" id="KW-1185">Reference proteome</keyword>
<name>A0A1D2V879_9ASCO</name>
<feature type="domain" description="Ketopantoate reductase C-terminal" evidence="3">
    <location>
        <begin position="204"/>
        <end position="324"/>
    </location>
</feature>
<evidence type="ECO:0000259" key="3">
    <source>
        <dbReference type="Pfam" id="PF08546"/>
    </source>
</evidence>
<dbReference type="Gene3D" id="3.40.50.720">
    <property type="entry name" value="NAD(P)-binding Rossmann-like Domain"/>
    <property type="match status" value="1"/>
</dbReference>
<proteinExistence type="predicted"/>
<dbReference type="FunFam" id="1.10.1040.10:FF:000017">
    <property type="entry name" value="2-dehydropantoate 2-reductase"/>
    <property type="match status" value="1"/>
</dbReference>
<dbReference type="InterPro" id="IPR013332">
    <property type="entry name" value="KPR_N"/>
</dbReference>
<dbReference type="GO" id="GO:0005737">
    <property type="term" value="C:cytoplasm"/>
    <property type="evidence" value="ECO:0007669"/>
    <property type="project" value="TreeGrafter"/>
</dbReference>
<dbReference type="Gene3D" id="1.10.1040.10">
    <property type="entry name" value="N-(1-d-carboxylethyl)-l-norvaline Dehydrogenase, domain 2"/>
    <property type="match status" value="1"/>
</dbReference>
<feature type="domain" description="Ketopantoate reductase N-terminal" evidence="2">
    <location>
        <begin position="16"/>
        <end position="158"/>
    </location>
</feature>
<dbReference type="Proteomes" id="UP000095038">
    <property type="component" value="Unassembled WGS sequence"/>
</dbReference>
<dbReference type="PANTHER" id="PTHR21708">
    <property type="entry name" value="PROBABLE 2-DEHYDROPANTOATE 2-REDUCTASE"/>
    <property type="match status" value="1"/>
</dbReference>
<dbReference type="OrthoDB" id="3609at2759"/>
<dbReference type="SUPFAM" id="SSF51735">
    <property type="entry name" value="NAD(P)-binding Rossmann-fold domains"/>
    <property type="match status" value="1"/>
</dbReference>
<reference evidence="5" key="1">
    <citation type="submission" date="2016-05" db="EMBL/GenBank/DDBJ databases">
        <title>Comparative genomics of biotechnologically important yeasts.</title>
        <authorList>
            <consortium name="DOE Joint Genome Institute"/>
            <person name="Riley R."/>
            <person name="Haridas S."/>
            <person name="Wolfe K.H."/>
            <person name="Lopes M.R."/>
            <person name="Hittinger C.T."/>
            <person name="Goker M."/>
            <person name="Salamov A."/>
            <person name="Wisecaver J."/>
            <person name="Long T.M."/>
            <person name="Aerts A.L."/>
            <person name="Barry K."/>
            <person name="Choi C."/>
            <person name="Clum A."/>
            <person name="Coughlan A.Y."/>
            <person name="Deshpande S."/>
            <person name="Douglass A.P."/>
            <person name="Hanson S.J."/>
            <person name="Klenk H.-P."/>
            <person name="Labutti K."/>
            <person name="Lapidus A."/>
            <person name="Lindquist E."/>
            <person name="Lipzen A."/>
            <person name="Meier-Kolthoff J.P."/>
            <person name="Ohm R.A."/>
            <person name="Otillar R.P."/>
            <person name="Pangilinan J."/>
            <person name="Peng Y."/>
            <person name="Rokas A."/>
            <person name="Rosa C.A."/>
            <person name="Scheuner C."/>
            <person name="Sibirny A.A."/>
            <person name="Slot J.C."/>
            <person name="Stielow J.B."/>
            <person name="Sun H."/>
            <person name="Kurtzman C.P."/>
            <person name="Blackwell M."/>
            <person name="Grigoriev I.V."/>
            <person name="Jeffries T.W."/>
        </authorList>
    </citation>
    <scope>NUCLEOTIDE SEQUENCE [LARGE SCALE GENOMIC DNA]</scope>
    <source>
        <strain evidence="5">DSM 1968</strain>
    </source>
</reference>
<dbReference type="Pfam" id="PF02558">
    <property type="entry name" value="ApbA"/>
    <property type="match status" value="1"/>
</dbReference>
<dbReference type="InterPro" id="IPR036291">
    <property type="entry name" value="NAD(P)-bd_dom_sf"/>
</dbReference>
<evidence type="ECO:0000259" key="2">
    <source>
        <dbReference type="Pfam" id="PF02558"/>
    </source>
</evidence>
<dbReference type="FunCoup" id="A0A1D2V879">
    <property type="interactions" value="33"/>
</dbReference>
<accession>A0A1D2V879</accession>
<dbReference type="Pfam" id="PF08546">
    <property type="entry name" value="ApbA_C"/>
    <property type="match status" value="1"/>
</dbReference>
<dbReference type="InParanoid" id="A0A1D2V879"/>
<dbReference type="AlphaFoldDB" id="A0A1D2V879"/>
<dbReference type="RefSeq" id="XP_020044151.1">
    <property type="nucleotide sequence ID" value="XM_020191324.1"/>
</dbReference>
<evidence type="ECO:0000256" key="1">
    <source>
        <dbReference type="SAM" id="Phobius"/>
    </source>
</evidence>
<dbReference type="InterPro" id="IPR013328">
    <property type="entry name" value="6PGD_dom2"/>
</dbReference>
<dbReference type="InterPro" id="IPR013752">
    <property type="entry name" value="KPA_reductase"/>
</dbReference>
<dbReference type="EMBL" id="KV454503">
    <property type="protein sequence ID" value="ODV57844.1"/>
    <property type="molecule type" value="Genomic_DNA"/>
</dbReference>
<evidence type="ECO:0000313" key="5">
    <source>
        <dbReference type="Proteomes" id="UP000095038"/>
    </source>
</evidence>
<dbReference type="InterPro" id="IPR008927">
    <property type="entry name" value="6-PGluconate_DH-like_C_sf"/>
</dbReference>
<dbReference type="GeneID" id="30964960"/>
<evidence type="ECO:0000313" key="4">
    <source>
        <dbReference type="EMBL" id="ODV57844.1"/>
    </source>
</evidence>
<organism evidence="4 5">
    <name type="scientific">Ascoidea rubescens DSM 1968</name>
    <dbReference type="NCBI Taxonomy" id="1344418"/>
    <lineage>
        <taxon>Eukaryota</taxon>
        <taxon>Fungi</taxon>
        <taxon>Dikarya</taxon>
        <taxon>Ascomycota</taxon>
        <taxon>Saccharomycotina</taxon>
        <taxon>Saccharomycetes</taxon>
        <taxon>Ascoideaceae</taxon>
        <taxon>Ascoidea</taxon>
    </lineage>
</organism>
<dbReference type="SUPFAM" id="SSF48179">
    <property type="entry name" value="6-phosphogluconate dehydrogenase C-terminal domain-like"/>
    <property type="match status" value="1"/>
</dbReference>
<protein>
    <submittedName>
        <fullName evidence="4">6-phosphogluconate dehydrogenase C-terminal domain-like protein</fullName>
    </submittedName>
</protein>
<gene>
    <name evidence="4" type="ORF">ASCRUDRAFT_63256</name>
</gene>
<feature type="transmembrane region" description="Helical" evidence="1">
    <location>
        <begin position="13"/>
        <end position="32"/>
    </location>
</feature>
<dbReference type="STRING" id="1344418.A0A1D2V879"/>
<keyword evidence="1" id="KW-0472">Membrane</keyword>
<keyword evidence="1" id="KW-0812">Transmembrane</keyword>
<sequence length="351" mass="39996">MTSISDYSTSNKIPNILIIGVGGVGSIIAYGLDYNKKSNVSILVRSDYTKVVNSGYTIDSCDYGFIKNWKPNCRIFPDIQSSTSLKPYDYIIIATKNLPDIINFEKIINPIVDEKKTTIILFQNGFGNEVPYLQNYPNNIILSGISHIGSHNINTFITQTQKDKSFISYFYNKNIPLQIQNLKTNHFISIYSNEKNDVNYFPDAQYYRYRKLVYNASLNTVCALTGVDTGRLEFFGGLDKISIPIMYEIIGIAKADNVELPSDVINSVVHSDDGDYFQPSMLVDVKKGNPMELEVILGNLLRKAKYLNVDCPKLSFLYDLLQIVQFRLKENRCLIPPLPEKRPIYKEKFYS</sequence>
<keyword evidence="1" id="KW-1133">Transmembrane helix</keyword>